<dbReference type="eggNOG" id="COG1550">
    <property type="taxonomic scope" value="Bacteria"/>
</dbReference>
<dbReference type="PANTHER" id="PTHR36441:SF1">
    <property type="entry name" value="DUF503 DOMAIN-CONTAINING PROTEIN"/>
    <property type="match status" value="1"/>
</dbReference>
<protein>
    <recommendedName>
        <fullName evidence="3">DUF503 domain-containing protein</fullName>
    </recommendedName>
</protein>
<dbReference type="Pfam" id="PF04456">
    <property type="entry name" value="DUF503"/>
    <property type="match status" value="1"/>
</dbReference>
<dbReference type="STRING" id="521045.Kole_1577"/>
<reference evidence="1 2" key="2">
    <citation type="journal article" date="2011" name="J. Bacteriol.">
        <title>Genome Sequence of Kosmotoga olearia Strain TBF 19.5.1, a Thermophilic Bacterium with a Wide Growth Temperature Range, Isolated from the Troll B Oil Platform in the North Sea.</title>
        <authorList>
            <person name="Swithers K.S."/>
            <person name="Dipippo J.L."/>
            <person name="Bruce D.C."/>
            <person name="Detter C."/>
            <person name="Tapia R."/>
            <person name="Han S."/>
            <person name="Goodwin L.A."/>
            <person name="Han J."/>
            <person name="Woyke T."/>
            <person name="Pitluck S."/>
            <person name="Pennacchio L."/>
            <person name="Nolan M."/>
            <person name="Mikhailova N."/>
            <person name="Land M.L."/>
            <person name="Nesbo C.L."/>
            <person name="Gogarten J.P."/>
            <person name="Noll K.M."/>
        </authorList>
    </citation>
    <scope>NUCLEOTIDE SEQUENCE [LARGE SCALE GENOMIC DNA]</scope>
    <source>
        <strain evidence="2">ATCC BAA-1733 / DSM 21960 / TBF 19.5.1</strain>
    </source>
</reference>
<dbReference type="AlphaFoldDB" id="C5CET7"/>
<dbReference type="InterPro" id="IPR007546">
    <property type="entry name" value="DUF503"/>
</dbReference>
<dbReference type="InterPro" id="IPR036746">
    <property type="entry name" value="TT1725-like_sf"/>
</dbReference>
<dbReference type="KEGG" id="kol:Kole_1577"/>
<dbReference type="Gene3D" id="3.30.70.1120">
    <property type="entry name" value="TT1725-like"/>
    <property type="match status" value="1"/>
</dbReference>
<name>C5CET7_KOSOT</name>
<evidence type="ECO:0008006" key="3">
    <source>
        <dbReference type="Google" id="ProtNLM"/>
    </source>
</evidence>
<evidence type="ECO:0000313" key="2">
    <source>
        <dbReference type="Proteomes" id="UP000002382"/>
    </source>
</evidence>
<dbReference type="PANTHER" id="PTHR36441">
    <property type="entry name" value="HYPOTHETICAL CYTOSOLIC PROTEIN"/>
    <property type="match status" value="1"/>
</dbReference>
<dbReference type="HOGENOM" id="CLU_149981_3_0_0"/>
<keyword evidence="2" id="KW-1185">Reference proteome</keyword>
<dbReference type="EMBL" id="CP001634">
    <property type="protein sequence ID" value="ACR80267.1"/>
    <property type="molecule type" value="Genomic_DNA"/>
</dbReference>
<proteinExistence type="predicted"/>
<dbReference type="SUPFAM" id="SSF103007">
    <property type="entry name" value="Hypothetical protein TT1725"/>
    <property type="match status" value="1"/>
</dbReference>
<dbReference type="Proteomes" id="UP000002382">
    <property type="component" value="Chromosome"/>
</dbReference>
<organism evidence="1 2">
    <name type="scientific">Kosmotoga olearia (strain ATCC BAA-1733 / DSM 21960 / TBF 19.5.1)</name>
    <dbReference type="NCBI Taxonomy" id="521045"/>
    <lineage>
        <taxon>Bacteria</taxon>
        <taxon>Thermotogati</taxon>
        <taxon>Thermotogota</taxon>
        <taxon>Thermotogae</taxon>
        <taxon>Kosmotogales</taxon>
        <taxon>Kosmotogaceae</taxon>
        <taxon>Kosmotoga</taxon>
    </lineage>
</organism>
<evidence type="ECO:0000313" key="1">
    <source>
        <dbReference type="EMBL" id="ACR80267.1"/>
    </source>
</evidence>
<dbReference type="OrthoDB" id="9809023at2"/>
<sequence>MHFGYTTYKIKLYAINSLKEKRSVVKRLINDLRKNFNASIVETGAHDSRDWLEISVGMITRTRKEIDALFESVESRIINWNGLEVINVESEVW</sequence>
<gene>
    <name evidence="1" type="ordered locus">Kole_1577</name>
</gene>
<dbReference type="RefSeq" id="WP_015868912.1">
    <property type="nucleotide sequence ID" value="NC_012785.1"/>
</dbReference>
<accession>C5CET7</accession>
<reference evidence="1 2" key="1">
    <citation type="submission" date="2009-06" db="EMBL/GenBank/DDBJ databases">
        <title>Complete sequence of Thermotogales bacterium TBF 19.5.1.</title>
        <authorList>
            <consortium name="US DOE Joint Genome Institute"/>
            <person name="Lucas S."/>
            <person name="Copeland A."/>
            <person name="Lapidus A."/>
            <person name="Glavina del Rio T."/>
            <person name="Tice H."/>
            <person name="Bruce D."/>
            <person name="Goodwin L."/>
            <person name="Pitluck S."/>
            <person name="Chertkov O."/>
            <person name="Brettin T."/>
            <person name="Detter J.C."/>
            <person name="Han C."/>
            <person name="Schmutz J."/>
            <person name="Larimer F."/>
            <person name="Land M."/>
            <person name="Hauser L."/>
            <person name="Kyrpides N."/>
            <person name="Ovchinnikova G."/>
            <person name="Noll K."/>
        </authorList>
    </citation>
    <scope>NUCLEOTIDE SEQUENCE [LARGE SCALE GENOMIC DNA]</scope>
    <source>
        <strain evidence="2">ATCC BAA-1733 / DSM 21960 / TBF 19.5.1</strain>
    </source>
</reference>